<accession>A0A6J5QLM1</accession>
<proteinExistence type="predicted"/>
<protein>
    <submittedName>
        <fullName evidence="2">Uncharacterized protein</fullName>
    </submittedName>
</protein>
<evidence type="ECO:0000313" key="1">
    <source>
        <dbReference type="EMBL" id="CAB4174035.1"/>
    </source>
</evidence>
<dbReference type="EMBL" id="LR797079">
    <property type="protein sequence ID" value="CAB4185530.1"/>
    <property type="molecule type" value="Genomic_DNA"/>
</dbReference>
<evidence type="ECO:0000313" key="4">
    <source>
        <dbReference type="EMBL" id="CAB4216146.1"/>
    </source>
</evidence>
<evidence type="ECO:0000313" key="5">
    <source>
        <dbReference type="EMBL" id="CAB5230773.1"/>
    </source>
</evidence>
<reference evidence="2" key="1">
    <citation type="submission" date="2020-05" db="EMBL/GenBank/DDBJ databases">
        <authorList>
            <person name="Chiriac C."/>
            <person name="Salcher M."/>
            <person name="Ghai R."/>
            <person name="Kavagutti S V."/>
        </authorList>
    </citation>
    <scope>NUCLEOTIDE SEQUENCE</scope>
</reference>
<organism evidence="2">
    <name type="scientific">uncultured Caudovirales phage</name>
    <dbReference type="NCBI Taxonomy" id="2100421"/>
    <lineage>
        <taxon>Viruses</taxon>
        <taxon>Duplodnaviria</taxon>
        <taxon>Heunggongvirae</taxon>
        <taxon>Uroviricota</taxon>
        <taxon>Caudoviricetes</taxon>
        <taxon>Peduoviridae</taxon>
        <taxon>Maltschvirus</taxon>
        <taxon>Maltschvirus maltsch</taxon>
    </lineage>
</organism>
<evidence type="ECO:0000313" key="2">
    <source>
        <dbReference type="EMBL" id="CAB4185530.1"/>
    </source>
</evidence>
<dbReference type="EMBL" id="LR798422">
    <property type="protein sequence ID" value="CAB5230773.1"/>
    <property type="molecule type" value="Genomic_DNA"/>
</dbReference>
<dbReference type="EMBL" id="LR797194">
    <property type="protein sequence ID" value="CAB4193322.1"/>
    <property type="molecule type" value="Genomic_DNA"/>
</dbReference>
<evidence type="ECO:0000313" key="3">
    <source>
        <dbReference type="EMBL" id="CAB4193322.1"/>
    </source>
</evidence>
<sequence>MSYLFPQGSTTELGAVEVGANIDVLDGVISIPQSVASNASVTFDEVIATTSLKLAGKSAITTVTPTSGLGVSITALTSTGPASSFVVNNTGVLGLVAGTGIVVSASTGTITVSATGTTIIKAIGVTSNYVATADDEYIGVDSTSLVTITLPLGVTGRIYTIKEEHGNNTGKVNVQGTSNEKLDGSSFKQLSALASLTVVFRAGAWRII</sequence>
<name>A0A6J5QLM1_9CAUD</name>
<dbReference type="EMBL" id="LR797435">
    <property type="protein sequence ID" value="CAB4216146.1"/>
    <property type="molecule type" value="Genomic_DNA"/>
</dbReference>
<gene>
    <name evidence="2" type="ORF">UFOVP1123_90</name>
    <name evidence="3" type="ORF">UFOVP1239_60</name>
    <name evidence="4" type="ORF">UFOVP1484_94</name>
    <name evidence="5" type="ORF">UFOVP1577_100</name>
    <name evidence="1" type="ORF">UFOVP961_20</name>
</gene>
<dbReference type="EMBL" id="LR796912">
    <property type="protein sequence ID" value="CAB4174035.1"/>
    <property type="molecule type" value="Genomic_DNA"/>
</dbReference>